<dbReference type="Proteomes" id="UP000267654">
    <property type="component" value="Unassembled WGS sequence"/>
</dbReference>
<dbReference type="InterPro" id="IPR026017">
    <property type="entry name" value="Lumazine-bd_dom"/>
</dbReference>
<gene>
    <name evidence="13" type="ORF">DRI96_02550</name>
    <name evidence="12" type="ORF">ENG47_03540</name>
</gene>
<reference evidence="12" key="2">
    <citation type="journal article" date="2020" name="mSystems">
        <title>Genome- and Community-Level Interaction Insights into Carbon Utilization and Element Cycling Functions of Hydrothermarchaeota in Hydrothermal Sediment.</title>
        <authorList>
            <person name="Zhou Z."/>
            <person name="Liu Y."/>
            <person name="Xu W."/>
            <person name="Pan J."/>
            <person name="Luo Z.H."/>
            <person name="Li M."/>
        </authorList>
    </citation>
    <scope>NUCLEOTIDE SEQUENCE [LARGE SCALE GENOMIC DNA]</scope>
    <source>
        <strain evidence="12">HyVt-219</strain>
    </source>
</reference>
<evidence type="ECO:0000313" key="14">
    <source>
        <dbReference type="Proteomes" id="UP000267654"/>
    </source>
</evidence>
<keyword evidence="8" id="KW-0677">Repeat</keyword>
<dbReference type="Pfam" id="PF00677">
    <property type="entry name" value="Lum_binding"/>
    <property type="match status" value="2"/>
</dbReference>
<dbReference type="InterPro" id="IPR001783">
    <property type="entry name" value="Lumazine-bd"/>
</dbReference>
<keyword evidence="6" id="KW-0686">Riboflavin biosynthesis</keyword>
<evidence type="ECO:0000256" key="1">
    <source>
        <dbReference type="ARBA" id="ARBA00000968"/>
    </source>
</evidence>
<feature type="domain" description="Lumazine-binding" evidence="11">
    <location>
        <begin position="96"/>
        <end position="192"/>
    </location>
</feature>
<dbReference type="SUPFAM" id="SSF63380">
    <property type="entry name" value="Riboflavin synthase domain-like"/>
    <property type="match status" value="2"/>
</dbReference>
<dbReference type="Gene3D" id="2.40.30.20">
    <property type="match status" value="2"/>
</dbReference>
<evidence type="ECO:0000313" key="13">
    <source>
        <dbReference type="EMBL" id="RLE13725.1"/>
    </source>
</evidence>
<dbReference type="PANTHER" id="PTHR21098:SF0">
    <property type="entry name" value="RIBOFLAVIN SYNTHASE"/>
    <property type="match status" value="1"/>
</dbReference>
<evidence type="ECO:0000256" key="10">
    <source>
        <dbReference type="PROSITE-ProRule" id="PRU00524"/>
    </source>
</evidence>
<feature type="domain" description="Lumazine-binding" evidence="11">
    <location>
        <begin position="1"/>
        <end position="95"/>
    </location>
</feature>
<dbReference type="EMBL" id="DRBC01000210">
    <property type="protein sequence ID" value="HDN84813.1"/>
    <property type="molecule type" value="Genomic_DNA"/>
</dbReference>
<evidence type="ECO:0000259" key="11">
    <source>
        <dbReference type="PROSITE" id="PS51177"/>
    </source>
</evidence>
<evidence type="ECO:0000256" key="5">
    <source>
        <dbReference type="ARBA" id="ARBA00013950"/>
    </source>
</evidence>
<dbReference type="GO" id="GO:0004746">
    <property type="term" value="F:riboflavin synthase activity"/>
    <property type="evidence" value="ECO:0007669"/>
    <property type="project" value="UniProtKB-UniRule"/>
</dbReference>
<organism evidence="13 14">
    <name type="scientific">Aerophobetes bacterium</name>
    <dbReference type="NCBI Taxonomy" id="2030807"/>
    <lineage>
        <taxon>Bacteria</taxon>
        <taxon>Candidatus Aerophobota</taxon>
    </lineage>
</organism>
<dbReference type="InterPro" id="IPR023366">
    <property type="entry name" value="ATP_synth_asu-like_sf"/>
</dbReference>
<evidence type="ECO:0000256" key="3">
    <source>
        <dbReference type="ARBA" id="ARBA00004887"/>
    </source>
</evidence>
<dbReference type="PIRSF" id="PIRSF000498">
    <property type="entry name" value="Riboflavin_syn_A"/>
    <property type="match status" value="1"/>
</dbReference>
<accession>A0A662DE30</accession>
<dbReference type="PANTHER" id="PTHR21098">
    <property type="entry name" value="RIBOFLAVIN SYNTHASE ALPHA CHAIN"/>
    <property type="match status" value="1"/>
</dbReference>
<dbReference type="GO" id="GO:0009231">
    <property type="term" value="P:riboflavin biosynthetic process"/>
    <property type="evidence" value="ECO:0007669"/>
    <property type="project" value="UniProtKB-KW"/>
</dbReference>
<comment type="catalytic activity">
    <reaction evidence="1">
        <text>2 6,7-dimethyl-8-(1-D-ribityl)lumazine + H(+) = 5-amino-6-(D-ribitylamino)uracil + riboflavin</text>
        <dbReference type="Rhea" id="RHEA:20772"/>
        <dbReference type="ChEBI" id="CHEBI:15378"/>
        <dbReference type="ChEBI" id="CHEBI:15934"/>
        <dbReference type="ChEBI" id="CHEBI:57986"/>
        <dbReference type="ChEBI" id="CHEBI:58201"/>
        <dbReference type="EC" id="2.5.1.9"/>
    </reaction>
</comment>
<dbReference type="NCBIfam" id="TIGR00187">
    <property type="entry name" value="ribE"/>
    <property type="match status" value="1"/>
</dbReference>
<comment type="function">
    <text evidence="2">Catalyzes the dismutation of two molecules of 6,7-dimethyl-8-ribityllumazine, resulting in the formation of riboflavin and 5-amino-6-(D-ribitylamino)uracil.</text>
</comment>
<feature type="repeat" description="Lumazine-binding" evidence="10">
    <location>
        <begin position="96"/>
        <end position="192"/>
    </location>
</feature>
<sequence length="210" mass="23551">MFTGIVEEIGEILKVNYSPVFELTINSKKAVKTLNISDSICVNGACLTVVKKQKESFSVQVIPQTLKKTNLERLNPGDKVNLERALLPTSFLGGHFITGDIDGLAILKDVREERGQRVLTLKAPLELQKYIVNQGRVAIEGVSLTVAKVEDETFSVCLIPYTLNNTTLRFCKEGDLLNLEVDILAKYVDQILKFREKEKITFKFLQQAGY</sequence>
<evidence type="ECO:0000256" key="2">
    <source>
        <dbReference type="ARBA" id="ARBA00002803"/>
    </source>
</evidence>
<dbReference type="FunFam" id="2.40.30.20:FF:000003">
    <property type="entry name" value="Riboflavin synthase, alpha subunit"/>
    <property type="match status" value="1"/>
</dbReference>
<evidence type="ECO:0000313" key="12">
    <source>
        <dbReference type="EMBL" id="HDN84813.1"/>
    </source>
</evidence>
<dbReference type="AlphaFoldDB" id="A0A662DE30"/>
<dbReference type="InterPro" id="IPR017938">
    <property type="entry name" value="Riboflavin_synthase-like_b-brl"/>
</dbReference>
<protein>
    <recommendedName>
        <fullName evidence="5 9">Riboflavin synthase</fullName>
        <ecNumber evidence="4 9">2.5.1.9</ecNumber>
    </recommendedName>
</protein>
<evidence type="ECO:0000256" key="4">
    <source>
        <dbReference type="ARBA" id="ARBA00012827"/>
    </source>
</evidence>
<reference evidence="13 14" key="1">
    <citation type="submission" date="2018-06" db="EMBL/GenBank/DDBJ databases">
        <title>Extensive metabolic versatility and redundancy in microbially diverse, dynamic hydrothermal sediments.</title>
        <authorList>
            <person name="Dombrowski N."/>
            <person name="Teske A."/>
            <person name="Baker B.J."/>
        </authorList>
    </citation>
    <scope>NUCLEOTIDE SEQUENCE [LARGE SCALE GENOMIC DNA]</scope>
    <source>
        <strain evidence="13">B19_G9</strain>
    </source>
</reference>
<dbReference type="Proteomes" id="UP000885660">
    <property type="component" value="Unassembled WGS sequence"/>
</dbReference>
<dbReference type="CDD" id="cd00402">
    <property type="entry name" value="Riboflavin_synthase_like"/>
    <property type="match status" value="1"/>
</dbReference>
<dbReference type="NCBIfam" id="NF006767">
    <property type="entry name" value="PRK09289.1"/>
    <property type="match status" value="1"/>
</dbReference>
<dbReference type="EMBL" id="QMQB01000073">
    <property type="protein sequence ID" value="RLE13725.1"/>
    <property type="molecule type" value="Genomic_DNA"/>
</dbReference>
<evidence type="ECO:0000256" key="8">
    <source>
        <dbReference type="ARBA" id="ARBA00022737"/>
    </source>
</evidence>
<evidence type="ECO:0000256" key="6">
    <source>
        <dbReference type="ARBA" id="ARBA00022619"/>
    </source>
</evidence>
<comment type="caution">
    <text evidence="13">The sequence shown here is derived from an EMBL/GenBank/DDBJ whole genome shotgun (WGS) entry which is preliminary data.</text>
</comment>
<proteinExistence type="predicted"/>
<dbReference type="PROSITE" id="PS51177">
    <property type="entry name" value="LUMAZINE_BIND"/>
    <property type="match status" value="2"/>
</dbReference>
<name>A0A662DE30_UNCAE</name>
<evidence type="ECO:0000256" key="7">
    <source>
        <dbReference type="ARBA" id="ARBA00022679"/>
    </source>
</evidence>
<feature type="repeat" description="Lumazine-binding" evidence="10">
    <location>
        <begin position="1"/>
        <end position="95"/>
    </location>
</feature>
<evidence type="ECO:0000256" key="9">
    <source>
        <dbReference type="NCBIfam" id="TIGR00187"/>
    </source>
</evidence>
<dbReference type="EC" id="2.5.1.9" evidence="4 9"/>
<comment type="pathway">
    <text evidence="3">Cofactor biosynthesis; riboflavin biosynthesis; riboflavin from 2-hydroxy-3-oxobutyl phosphate and 5-amino-6-(D-ribitylamino)uracil: step 2/2.</text>
</comment>
<keyword evidence="7 13" id="KW-0808">Transferase</keyword>